<keyword evidence="3" id="KW-1185">Reference proteome</keyword>
<organism evidence="2 3">
    <name type="scientific">Mycena sanguinolenta</name>
    <dbReference type="NCBI Taxonomy" id="230812"/>
    <lineage>
        <taxon>Eukaryota</taxon>
        <taxon>Fungi</taxon>
        <taxon>Dikarya</taxon>
        <taxon>Basidiomycota</taxon>
        <taxon>Agaricomycotina</taxon>
        <taxon>Agaricomycetes</taxon>
        <taxon>Agaricomycetidae</taxon>
        <taxon>Agaricales</taxon>
        <taxon>Marasmiineae</taxon>
        <taxon>Mycenaceae</taxon>
        <taxon>Mycena</taxon>
    </lineage>
</organism>
<reference evidence="2" key="1">
    <citation type="submission" date="2020-05" db="EMBL/GenBank/DDBJ databases">
        <title>Mycena genomes resolve the evolution of fungal bioluminescence.</title>
        <authorList>
            <person name="Tsai I.J."/>
        </authorList>
    </citation>
    <scope>NUCLEOTIDE SEQUENCE</scope>
    <source>
        <strain evidence="2">160909Yilan</strain>
    </source>
</reference>
<accession>A0A8H6YI46</accession>
<dbReference type="OrthoDB" id="3031528at2759"/>
<proteinExistence type="predicted"/>
<feature type="region of interest" description="Disordered" evidence="1">
    <location>
        <begin position="1"/>
        <end position="114"/>
    </location>
</feature>
<dbReference type="Proteomes" id="UP000623467">
    <property type="component" value="Unassembled WGS sequence"/>
</dbReference>
<gene>
    <name evidence="2" type="ORF">MSAN_01254700</name>
</gene>
<evidence type="ECO:0000313" key="3">
    <source>
        <dbReference type="Proteomes" id="UP000623467"/>
    </source>
</evidence>
<name>A0A8H6YI46_9AGAR</name>
<evidence type="ECO:0000313" key="2">
    <source>
        <dbReference type="EMBL" id="KAF7359131.1"/>
    </source>
</evidence>
<dbReference type="AlphaFoldDB" id="A0A8H6YI46"/>
<dbReference type="EMBL" id="JACAZH010000009">
    <property type="protein sequence ID" value="KAF7359131.1"/>
    <property type="molecule type" value="Genomic_DNA"/>
</dbReference>
<comment type="caution">
    <text evidence="2">The sequence shown here is derived from an EMBL/GenBank/DDBJ whole genome shotgun (WGS) entry which is preliminary data.</text>
</comment>
<feature type="compositionally biased region" description="Acidic residues" evidence="1">
    <location>
        <begin position="82"/>
        <end position="107"/>
    </location>
</feature>
<protein>
    <submittedName>
        <fullName evidence="2">Uncharacterized protein</fullName>
    </submittedName>
</protein>
<evidence type="ECO:0000256" key="1">
    <source>
        <dbReference type="SAM" id="MobiDB-lite"/>
    </source>
</evidence>
<sequence>MPPRRGKAKASTAAGPPAPKRRANDASGSQKEAPPAKKARQSAPITSLSKKVIEVIELSSGSEEDSPIPSKQAAASTAADASDADDDSNGDLSDENEDESEEGEDENGNPRLPRKVRERLEYIETRTDGLTSTYLKFITRELRNYMGKGGCNSDVAADIANHCAIQAHLGRSDLGYEKRLVKRVHRMCYPGCGESDDSDDEYDDDYEIPKEICNRLSYCCSILESFELPALRKVIKKLPKYKGRRNGELDDVIEDVMAHLDDLAAKKADIMAEAAMIEKINNKVAAK</sequence>